<protein>
    <submittedName>
        <fullName evidence="2">Uncharacterized protein</fullName>
    </submittedName>
</protein>
<feature type="region of interest" description="Disordered" evidence="1">
    <location>
        <begin position="139"/>
        <end position="194"/>
    </location>
</feature>
<evidence type="ECO:0000256" key="1">
    <source>
        <dbReference type="SAM" id="MobiDB-lite"/>
    </source>
</evidence>
<proteinExistence type="predicted"/>
<dbReference type="AlphaFoldDB" id="A0A7D5BWK9"/>
<feature type="compositionally biased region" description="Basic residues" evidence="1">
    <location>
        <begin position="181"/>
        <end position="194"/>
    </location>
</feature>
<accession>A0A7D5BWK9</accession>
<feature type="compositionally biased region" description="Basic and acidic residues" evidence="1">
    <location>
        <begin position="140"/>
        <end position="154"/>
    </location>
</feature>
<sequence length="194" mass="21372">MRTYSFDHFKADKPEPSVANPGGARQTPQVEEAKTQVPPSEEGQLHYGRQHAQTAELYRKHREEREQARQRHGAGVQVEPQGAEAPPMEARERPGREEPILHDKEDVEDHAAPKPDELGRESLADLARQAVSSVLQAAKETAKGRPLEGARKLAGDTVSGVLRVAREVSARAGRSSTSQQKRGKKKGPGKKRRS</sequence>
<name>A0A7D5BWK9_9BACT</name>
<feature type="compositionally biased region" description="Basic and acidic residues" evidence="1">
    <location>
        <begin position="57"/>
        <end position="69"/>
    </location>
</feature>
<organism evidence="2">
    <name type="scientific">Vitiosangium cumulatum</name>
    <dbReference type="NCBI Taxonomy" id="1867796"/>
    <lineage>
        <taxon>Bacteria</taxon>
        <taxon>Pseudomonadati</taxon>
        <taxon>Myxococcota</taxon>
        <taxon>Myxococcia</taxon>
        <taxon>Myxococcales</taxon>
        <taxon>Cystobacterineae</taxon>
        <taxon>Archangiaceae</taxon>
        <taxon>Vitiosangium</taxon>
    </lineage>
</organism>
<feature type="compositionally biased region" description="Basic and acidic residues" evidence="1">
    <location>
        <begin position="1"/>
        <end position="15"/>
    </location>
</feature>
<reference evidence="2" key="1">
    <citation type="journal article" date="2020" name="Molecules">
        <title>2-Hydroxysorangiadenosine: Structure and Biosynthesis of a Myxobacterial Sesquiterpene-Nucleoside.</title>
        <authorList>
            <person name="Okoth D.A."/>
            <person name="Hug J.J."/>
            <person name="Garcia R."/>
            <person name="Sproer C."/>
            <person name="Overmann J."/>
            <person name="Muller R."/>
        </authorList>
    </citation>
    <scope>NUCLEOTIDE SEQUENCE</scope>
    <source>
        <strain evidence="2">MCy10943</strain>
    </source>
</reference>
<feature type="region of interest" description="Disordered" evidence="1">
    <location>
        <begin position="1"/>
        <end position="121"/>
    </location>
</feature>
<evidence type="ECO:0000313" key="2">
    <source>
        <dbReference type="EMBL" id="QKW93761.1"/>
    </source>
</evidence>
<feature type="compositionally biased region" description="Basic and acidic residues" evidence="1">
    <location>
        <begin position="89"/>
        <end position="121"/>
    </location>
</feature>
<dbReference type="EMBL" id="MT520815">
    <property type="protein sequence ID" value="QKW93761.1"/>
    <property type="molecule type" value="Genomic_DNA"/>
</dbReference>